<dbReference type="PROSITE" id="PS51462">
    <property type="entry name" value="NUDIX"/>
    <property type="match status" value="1"/>
</dbReference>
<dbReference type="EMBL" id="JBHLUH010000074">
    <property type="protein sequence ID" value="MFC0532731.1"/>
    <property type="molecule type" value="Genomic_DNA"/>
</dbReference>
<protein>
    <submittedName>
        <fullName evidence="3">NUDIX domain-containing protein</fullName>
    </submittedName>
</protein>
<dbReference type="PANTHER" id="PTHR21340:SF0">
    <property type="entry name" value="BIS(5'-NUCLEOSYL)-TETRAPHOSPHATASE [ASYMMETRICAL]"/>
    <property type="match status" value="1"/>
</dbReference>
<name>A0ABV6MDD3_9ACTN</name>
<evidence type="ECO:0000256" key="1">
    <source>
        <dbReference type="ARBA" id="ARBA00022801"/>
    </source>
</evidence>
<keyword evidence="4" id="KW-1185">Reference proteome</keyword>
<evidence type="ECO:0000313" key="4">
    <source>
        <dbReference type="Proteomes" id="UP001589867"/>
    </source>
</evidence>
<accession>A0ABV6MDD3</accession>
<dbReference type="Gene3D" id="3.90.79.10">
    <property type="entry name" value="Nucleoside Triphosphate Pyrophosphohydrolase"/>
    <property type="match status" value="1"/>
</dbReference>
<proteinExistence type="predicted"/>
<dbReference type="InterPro" id="IPR015797">
    <property type="entry name" value="NUDIX_hydrolase-like_dom_sf"/>
</dbReference>
<sequence>MLLRRKCGFAADLVFEAEKSVKDEPFRIARGEFHETTPAPQSGAIALTVAATAHATRNDSLVLALVDTPDVIQNRRSSIPSLAPFVERFDDLYRMESGRADRWASFVFLIRDGRLLMIRTFRNPSLWQPVGGQAIADDADSVETAIREVAEETSIRIVREDLIPLGERPRDKGFGSVFGWCAETESDPSFQVSEVVEARWVRLHDAFSLPTFGATKAFLSTIAQKVSLGPT</sequence>
<comment type="caution">
    <text evidence="3">The sequence shown here is derived from an EMBL/GenBank/DDBJ whole genome shotgun (WGS) entry which is preliminary data.</text>
</comment>
<evidence type="ECO:0000313" key="3">
    <source>
        <dbReference type="EMBL" id="MFC0532731.1"/>
    </source>
</evidence>
<dbReference type="SUPFAM" id="SSF55811">
    <property type="entry name" value="Nudix"/>
    <property type="match status" value="1"/>
</dbReference>
<feature type="domain" description="Nudix hydrolase" evidence="2">
    <location>
        <begin position="100"/>
        <end position="223"/>
    </location>
</feature>
<dbReference type="InterPro" id="IPR000086">
    <property type="entry name" value="NUDIX_hydrolase_dom"/>
</dbReference>
<dbReference type="PANTHER" id="PTHR21340">
    <property type="entry name" value="DIADENOSINE 5,5-P1,P4-TETRAPHOSPHATE PYROPHOSPHOHYDROLASE MUTT"/>
    <property type="match status" value="1"/>
</dbReference>
<evidence type="ECO:0000259" key="2">
    <source>
        <dbReference type="PROSITE" id="PS51462"/>
    </source>
</evidence>
<dbReference type="InterPro" id="IPR051325">
    <property type="entry name" value="Nudix_hydrolase_domain"/>
</dbReference>
<dbReference type="Proteomes" id="UP001589867">
    <property type="component" value="Unassembled WGS sequence"/>
</dbReference>
<gene>
    <name evidence="3" type="ORF">ACFFIA_34435</name>
</gene>
<dbReference type="Pfam" id="PF00293">
    <property type="entry name" value="NUDIX"/>
    <property type="match status" value="1"/>
</dbReference>
<keyword evidence="1" id="KW-0378">Hydrolase</keyword>
<dbReference type="RefSeq" id="WP_377259344.1">
    <property type="nucleotide sequence ID" value="NZ_JBHLUH010000074.1"/>
</dbReference>
<organism evidence="3 4">
    <name type="scientific">Phytohabitans kaempferiae</name>
    <dbReference type="NCBI Taxonomy" id="1620943"/>
    <lineage>
        <taxon>Bacteria</taxon>
        <taxon>Bacillati</taxon>
        <taxon>Actinomycetota</taxon>
        <taxon>Actinomycetes</taxon>
        <taxon>Micromonosporales</taxon>
        <taxon>Micromonosporaceae</taxon>
    </lineage>
</organism>
<reference evidence="3 4" key="1">
    <citation type="submission" date="2024-09" db="EMBL/GenBank/DDBJ databases">
        <authorList>
            <person name="Sun Q."/>
            <person name="Mori K."/>
        </authorList>
    </citation>
    <scope>NUCLEOTIDE SEQUENCE [LARGE SCALE GENOMIC DNA]</scope>
    <source>
        <strain evidence="3 4">TBRC 3947</strain>
    </source>
</reference>